<evidence type="ECO:0000256" key="1">
    <source>
        <dbReference type="SAM" id="MobiDB-lite"/>
    </source>
</evidence>
<evidence type="ECO:0000313" key="3">
    <source>
        <dbReference type="Proteomes" id="UP000178583"/>
    </source>
</evidence>
<dbReference type="Proteomes" id="UP000178583">
    <property type="component" value="Unassembled WGS sequence"/>
</dbReference>
<organism evidence="2 3">
    <name type="scientific">Candidatus Berkelbacteria bacterium RIFOXYA2_FULL_43_10</name>
    <dbReference type="NCBI Taxonomy" id="1797472"/>
    <lineage>
        <taxon>Bacteria</taxon>
        <taxon>Candidatus Berkelbacteria</taxon>
    </lineage>
</organism>
<evidence type="ECO:0008006" key="4">
    <source>
        <dbReference type="Google" id="ProtNLM"/>
    </source>
</evidence>
<dbReference type="Pfam" id="PF17957">
    <property type="entry name" value="Big_7"/>
    <property type="match status" value="2"/>
</dbReference>
<reference evidence="2 3" key="1">
    <citation type="journal article" date="2016" name="Nat. Commun.">
        <title>Thousands of microbial genomes shed light on interconnected biogeochemical processes in an aquifer system.</title>
        <authorList>
            <person name="Anantharaman K."/>
            <person name="Brown C.T."/>
            <person name="Hug L.A."/>
            <person name="Sharon I."/>
            <person name="Castelle C.J."/>
            <person name="Probst A.J."/>
            <person name="Thomas B.C."/>
            <person name="Singh A."/>
            <person name="Wilkins M.J."/>
            <person name="Karaoz U."/>
            <person name="Brodie E.L."/>
            <person name="Williams K.H."/>
            <person name="Hubbard S.S."/>
            <person name="Banfield J.F."/>
        </authorList>
    </citation>
    <scope>NUCLEOTIDE SEQUENCE [LARGE SCALE GENOMIC DNA]</scope>
</reference>
<evidence type="ECO:0000313" key="2">
    <source>
        <dbReference type="EMBL" id="OGD64416.1"/>
    </source>
</evidence>
<feature type="compositionally biased region" description="Low complexity" evidence="1">
    <location>
        <begin position="80"/>
        <end position="91"/>
    </location>
</feature>
<comment type="caution">
    <text evidence="2">The sequence shown here is derived from an EMBL/GenBank/DDBJ whole genome shotgun (WGS) entry which is preliminary data.</text>
</comment>
<protein>
    <recommendedName>
        <fullName evidence="4">Bacterial Ig-like domain-containing protein</fullName>
    </recommendedName>
</protein>
<dbReference type="Gene3D" id="2.60.40.10">
    <property type="entry name" value="Immunoglobulins"/>
    <property type="match status" value="2"/>
</dbReference>
<name>A0A1F5EAW2_9BACT</name>
<dbReference type="InterPro" id="IPR013783">
    <property type="entry name" value="Ig-like_fold"/>
</dbReference>
<dbReference type="EMBL" id="MEZY01000019">
    <property type="protein sequence ID" value="OGD64416.1"/>
    <property type="molecule type" value="Genomic_DNA"/>
</dbReference>
<feature type="region of interest" description="Disordered" evidence="1">
    <location>
        <begin position="48"/>
        <end position="92"/>
    </location>
</feature>
<proteinExistence type="predicted"/>
<sequence length="497" mass="53764">MFQKLKNFIVVKLGIKPFLATSLVFVVFLSGVFLVGAKYFAPENKGTKIAPKEETPTATDEAPPVASASEEIKKNPPKLSSSGTSKKVSTSQGEATAVSTGGAISGSDADKLSGYSDDGPATTISYNDTTGRYPTLGTTLINYLYSNLLSSSSERAYMYQIEIIDCSTCNYGGLYSGSYLQNGSDIYKAWGWIKLNSYYYKDSPYFEDYMKLILSHEYGHHYSLYHRWVDLDIPYGDRWPATYYSTRPLSLASTATDYSKGWGNCDVEVMAEDYSYFYSGYSQHAMSGTYGYPSSGVRTWLASLSQSVAEDTVAPTVSISAPTNGATVSGLADITVSASDNIAVTRVDFIIDGSVASNDSEAPYQYSWNTTSASNGSHTILARAYDAAQSSDASISVNVLNEGSDTEAPDVVINQPATNPYDWSSGDLTVEATGTDNIAVVKIEFYINGSLAAEESLNHIIRLWRYATTPNGSYTLSAKVYDAVGNTKEVSVTVNKS</sequence>
<dbReference type="AlphaFoldDB" id="A0A1F5EAW2"/>
<gene>
    <name evidence="2" type="ORF">A2215_04380</name>
</gene>
<accession>A0A1F5EAW2</accession>